<feature type="coiled-coil region" evidence="1">
    <location>
        <begin position="323"/>
        <end position="372"/>
    </location>
</feature>
<evidence type="ECO:0000313" key="6">
    <source>
        <dbReference type="Proteomes" id="UP000000863"/>
    </source>
</evidence>
<feature type="coiled-coil region" evidence="1">
    <location>
        <begin position="74"/>
        <end position="146"/>
    </location>
</feature>
<protein>
    <submittedName>
        <fullName evidence="5">Putative membrane protein</fullName>
    </submittedName>
</protein>
<dbReference type="InterPro" id="IPR001767">
    <property type="entry name" value="Hedgehog_Hint"/>
</dbReference>
<dbReference type="GO" id="GO:0016540">
    <property type="term" value="P:protein autoprocessing"/>
    <property type="evidence" value="ECO:0007669"/>
    <property type="project" value="InterPro"/>
</dbReference>
<evidence type="ECO:0000256" key="2">
    <source>
        <dbReference type="SAM" id="MobiDB-lite"/>
    </source>
</evidence>
<feature type="transmembrane region" description="Helical" evidence="3">
    <location>
        <begin position="1223"/>
        <end position="1246"/>
    </location>
</feature>
<dbReference type="SUPFAM" id="SSF51294">
    <property type="entry name" value="Hedgehog/intein (Hint) domain"/>
    <property type="match status" value="1"/>
</dbReference>
<gene>
    <name evidence="5" type="ORF">EhV035</name>
</gene>
<evidence type="ECO:0000259" key="4">
    <source>
        <dbReference type="Pfam" id="PF01079"/>
    </source>
</evidence>
<dbReference type="Proteomes" id="UP000000863">
    <property type="component" value="Segment"/>
</dbReference>
<keyword evidence="6" id="KW-1185">Reference proteome</keyword>
<dbReference type="RefSeq" id="YP_293789.1">
    <property type="nucleotide sequence ID" value="NC_007346.1"/>
</dbReference>
<keyword evidence="3" id="KW-0472">Membrane</keyword>
<keyword evidence="1" id="KW-0175">Coiled coil</keyword>
<organism evidence="5 6">
    <name type="scientific">Emiliania huxleyi virus 86 (isolate United Kingdom/English Channel/1999)</name>
    <name type="common">EhV-86</name>
    <dbReference type="NCBI Taxonomy" id="654925"/>
    <lineage>
        <taxon>Viruses</taxon>
        <taxon>Varidnaviria</taxon>
        <taxon>Bamfordvirae</taxon>
        <taxon>Nucleocytoviricota</taxon>
        <taxon>Megaviricetes</taxon>
        <taxon>Algavirales</taxon>
        <taxon>Phycodnaviridae</taxon>
        <taxon>Coccolithovirus</taxon>
        <taxon>Coccolithovirus huxleyi</taxon>
        <taxon>Emiliania huxleyi virus 86</taxon>
    </lineage>
</organism>
<keyword evidence="3" id="KW-0812">Transmembrane</keyword>
<feature type="compositionally biased region" description="Pro residues" evidence="2">
    <location>
        <begin position="913"/>
        <end position="945"/>
    </location>
</feature>
<dbReference type="InterPro" id="IPR036844">
    <property type="entry name" value="Hint_dom_sf"/>
</dbReference>
<sequence length="1253" mass="140759">MAAKKNTSTKTKGKKDTQPAGKSNLRWYLMLSLKIIIALAVVLLFIYMYWSNQNEEARMFAKIEQLKKEIGAQAASLSNSHAELSDLNAELEATELELKDSEEESVNLEKNIADKTKEMMALQKQKELQREQMRQANSEKMKEKQKEIDNLIAVYQINIDALSSNSPEAMKKIAAEKKITLDKLKESNAAEIAEMEQSYSKLATTVASDIETRKNILSGDLEKELLKYDKQIETITAELEPLAEKDGDEVKEKIKLLNDEIKVIGQKRATAQSEHVAQLLSIETNKNNELADMQKTKRASINARKASQASFIAKEDASYKAMLKNDENERNAMIDKHKKQMEQLQFEKDSEIEDLEEQNNSLDRDISKLADDLSVMKTQKEMLIIQKSDLQQAVEVHKKRDVEIKKLAGVYGCGSKTSTDLANCTTKVTANINAKKVERDNLISTITKKHANGVASLKFHKGWKANSKYTPCPNGATLQGGGPDDTFACVYSVGKFRSSQSTACVPGHGIPMTEKLVLPPGQMKQWFPRLPSCNYESTNVWYIPWHFMRTYDEHIKMAKRYLVQLATFNTTEEWHMFMHFERAYRTGRYFDQRGAYIVGTEVVSEDGGFKGNPRSSESWKNYDDSVFFKDIPGNASAQPFKSVVILHEHPIGSRENNASIGYGVGKYNLPGHLNDRVSSILIHRGYSVHAFENHDFKGHSEKFIGKVDLRGNRLERRISSVIIEKVGDDVYDMIQKTKQKGIIGVALLEGKGIVPAPRNARGPAIYKITAPTAALAAEAAKLFMTKHGRQRPDSIFALERGNDFDVYTVHKDRPLISENGRYELIIKDQRAQVGKVGGPYTVISRNSKTDMIQIDDKGVLRFLDYAKTPKQTTMIGTRYLRLSNLGVLSTNNQILNKNSSGTVGTVNGSITPPAEPPTKPPPKPPSKLPPKPRPMPSPKPPPPKPQLKLVEIVAFNSYHQKEGYDQNFIGVPSYAVRDINRAKVLCIGGVRHSVTHIMQTKDPKIPYVYLNPYLKRRVKVGTPAVIGDCNIGTLTKTAPPQNKKGCHPNNCMVSTEHGAVAIQHLNVGDRIYTPSGYEPIIGFFDKDIKKTAEYYEITMENKQHITISKHHAIPINGRMTDPSLIQIGDVINTVSGITSVVSNNKVLQQGAHHFLVPSGLYYIDNVVCSDYTMHLPLVMFNLVHMYIRARYNIGLPIIYREQSVLSPYWPYHILGKLNASTTMYNICSVLFVPLVILTEFILAVYVSMNKKYN</sequence>
<accession>Q4A398</accession>
<feature type="transmembrane region" description="Helical" evidence="3">
    <location>
        <begin position="27"/>
        <end position="50"/>
    </location>
</feature>
<organismHost>
    <name type="scientific">Emiliania huxleyi</name>
    <name type="common">Coccolithophore</name>
    <name type="synonym">Pontosphaera huxleyi</name>
    <dbReference type="NCBI Taxonomy" id="2903"/>
</organismHost>
<dbReference type="PANTHER" id="PTHR45733">
    <property type="entry name" value="FORMIN-J"/>
    <property type="match status" value="1"/>
</dbReference>
<dbReference type="Pfam" id="PF01079">
    <property type="entry name" value="Hint"/>
    <property type="match status" value="1"/>
</dbReference>
<name>Q4A398_EHV8U</name>
<proteinExistence type="predicted"/>
<dbReference type="Gene3D" id="2.170.16.10">
    <property type="entry name" value="Hedgehog/Intein (Hint) domain"/>
    <property type="match status" value="1"/>
</dbReference>
<evidence type="ECO:0000256" key="3">
    <source>
        <dbReference type="SAM" id="Phobius"/>
    </source>
</evidence>
<dbReference type="PANTHER" id="PTHR45733:SF8">
    <property type="entry name" value="FORMIN-J"/>
    <property type="match status" value="1"/>
</dbReference>
<keyword evidence="3" id="KW-1133">Transmembrane helix</keyword>
<dbReference type="EMBL" id="AJ890364">
    <property type="protein sequence ID" value="CAI65458.1"/>
    <property type="molecule type" value="Genomic_DNA"/>
</dbReference>
<evidence type="ECO:0000313" key="5">
    <source>
        <dbReference type="EMBL" id="CAI65458.1"/>
    </source>
</evidence>
<feature type="compositionally biased region" description="Polar residues" evidence="2">
    <location>
        <begin position="894"/>
        <end position="910"/>
    </location>
</feature>
<dbReference type="GeneID" id="3655063"/>
<reference evidence="5 6" key="1">
    <citation type="journal article" date="2005" name="Science">
        <title>Complete genome sequence and lytic phase transcription profile of a Coccolithovirus.</title>
        <authorList>
            <person name="Wilson W.H."/>
            <person name="Schroeder D.C."/>
            <person name="Allen M.J."/>
            <person name="Holden M.T.G."/>
            <person name="Parkhill J."/>
            <person name="Barrell B.G."/>
            <person name="Churcher C."/>
            <person name="Hamlin N."/>
            <person name="Mungall K."/>
            <person name="Norbertczak H."/>
            <person name="Quail M.A."/>
            <person name="Price C."/>
            <person name="Rabbinowitsch E."/>
            <person name="Walker D."/>
            <person name="Craigon M."/>
            <person name="Roy D."/>
            <person name="Ghazal P."/>
        </authorList>
    </citation>
    <scope>NUCLEOTIDE SEQUENCE [LARGE SCALE GENOMIC DNA]</scope>
    <source>
        <strain evidence="6">Isolate United Kingdom/English Channel/1999</strain>
    </source>
</reference>
<feature type="domain" description="Hedgehog protein Hint" evidence="4">
    <location>
        <begin position="1039"/>
        <end position="1121"/>
    </location>
</feature>
<dbReference type="Gene3D" id="2.60.20.10">
    <property type="entry name" value="Crystallins"/>
    <property type="match status" value="1"/>
</dbReference>
<evidence type="ECO:0000256" key="1">
    <source>
        <dbReference type="SAM" id="Coils"/>
    </source>
</evidence>
<dbReference type="KEGG" id="vg:3655063"/>
<dbReference type="InterPro" id="IPR051144">
    <property type="entry name" value="Formin_homology_domain"/>
</dbReference>
<feature type="region of interest" description="Disordered" evidence="2">
    <location>
        <begin position="894"/>
        <end position="946"/>
    </location>
</feature>